<evidence type="ECO:0000313" key="3">
    <source>
        <dbReference type="Proteomes" id="UP000309038"/>
    </source>
</evidence>
<comment type="caution">
    <text evidence="2">The sequence shown here is derived from an EMBL/GenBank/DDBJ whole genome shotgun (WGS) entry which is preliminary data.</text>
</comment>
<feature type="region of interest" description="Disordered" evidence="1">
    <location>
        <begin position="52"/>
        <end position="320"/>
    </location>
</feature>
<feature type="compositionally biased region" description="Low complexity" evidence="1">
    <location>
        <begin position="177"/>
        <end position="190"/>
    </location>
</feature>
<evidence type="ECO:0000313" key="2">
    <source>
        <dbReference type="EMBL" id="THH01972.1"/>
    </source>
</evidence>
<feature type="compositionally biased region" description="Basic and acidic residues" evidence="1">
    <location>
        <begin position="459"/>
        <end position="483"/>
    </location>
</feature>
<organism evidence="2 3">
    <name type="scientific">Hermanssonia centrifuga</name>
    <dbReference type="NCBI Taxonomy" id="98765"/>
    <lineage>
        <taxon>Eukaryota</taxon>
        <taxon>Fungi</taxon>
        <taxon>Dikarya</taxon>
        <taxon>Basidiomycota</taxon>
        <taxon>Agaricomycotina</taxon>
        <taxon>Agaricomycetes</taxon>
        <taxon>Polyporales</taxon>
        <taxon>Meruliaceae</taxon>
        <taxon>Hermanssonia</taxon>
    </lineage>
</organism>
<name>A0A4S4KTH4_9APHY</name>
<feature type="region of interest" description="Disordered" evidence="1">
    <location>
        <begin position="459"/>
        <end position="502"/>
    </location>
</feature>
<accession>A0A4S4KTH4</accession>
<reference evidence="2 3" key="1">
    <citation type="submission" date="2019-02" db="EMBL/GenBank/DDBJ databases">
        <title>Genome sequencing of the rare red list fungi Phlebia centrifuga.</title>
        <authorList>
            <person name="Buettner E."/>
            <person name="Kellner H."/>
        </authorList>
    </citation>
    <scope>NUCLEOTIDE SEQUENCE [LARGE SCALE GENOMIC DNA]</scope>
    <source>
        <strain evidence="2 3">DSM 108282</strain>
    </source>
</reference>
<feature type="compositionally biased region" description="Basic and acidic residues" evidence="1">
    <location>
        <begin position="261"/>
        <end position="270"/>
    </location>
</feature>
<keyword evidence="3" id="KW-1185">Reference proteome</keyword>
<gene>
    <name evidence="2" type="ORF">EW026_g831</name>
</gene>
<dbReference type="Proteomes" id="UP000309038">
    <property type="component" value="Unassembled WGS sequence"/>
</dbReference>
<sequence length="502" mass="55188">MPPTPLIPLIPLLPPAPSIPPTPLLPPTPSTSLLPPTPSIPPTLLSPLILLIPPTPPTPPPMAYKTSTVETRKLEKRKSFSEDVNEETEFAPLIAKLAKRKSPSEDADEEIANTPLNAKSAAADTNKRARRSRPQELETIEEIDEIAQVHATWVSPLSPPVAGSPPRNMRRSRRIQARSSSCARTNGTPSPVSPPTSPAILQRIENLVGSEPDQRLSSSPKTPRARRITLSPVKSEADEEWVPGPVDQGESSSKKSKAKRKVDVKIDVKGKGKAKPKPKEKGKAKGKGKGKAKGSTAPNVEFVQGSSKATRTSKPVKDTPKPRAIRIEGVVPRCELGCGQIFELTGNPSEDRSHIGNHIRQEHFTTHREVVDAFETKEGVTKNCPWPLPDGELCNKHFDRANIRDLGRHINTLHIVAFEYECSVPDSECLYELAGKSRLRVTRDDSAKRHLDNCHAKYIARQRDKANKDKANKDKANKDRADDDRADDDRADDDRADNDEST</sequence>
<dbReference type="AlphaFoldDB" id="A0A4S4KTH4"/>
<evidence type="ECO:0000256" key="1">
    <source>
        <dbReference type="SAM" id="MobiDB-lite"/>
    </source>
</evidence>
<feature type="compositionally biased region" description="Acidic residues" evidence="1">
    <location>
        <begin position="484"/>
        <end position="502"/>
    </location>
</feature>
<feature type="compositionally biased region" description="Basic and acidic residues" evidence="1">
    <location>
        <begin position="70"/>
        <end position="81"/>
    </location>
</feature>
<protein>
    <submittedName>
        <fullName evidence="2">Uncharacterized protein</fullName>
    </submittedName>
</protein>
<feature type="compositionally biased region" description="Polar residues" evidence="1">
    <location>
        <begin position="304"/>
        <end position="313"/>
    </location>
</feature>
<proteinExistence type="predicted"/>
<dbReference type="EMBL" id="SGPJ01000013">
    <property type="protein sequence ID" value="THH01972.1"/>
    <property type="molecule type" value="Genomic_DNA"/>
</dbReference>
<feature type="compositionally biased region" description="Pro residues" evidence="1">
    <location>
        <begin position="53"/>
        <end position="62"/>
    </location>
</feature>
<feature type="region of interest" description="Disordered" evidence="1">
    <location>
        <begin position="1"/>
        <end position="39"/>
    </location>
</feature>